<gene>
    <name evidence="2" type="ORF">U0035_03915</name>
</gene>
<sequence length="137" mass="14668">MKKISLILSLLFVMSVNWAGAQSASVKTASTGADAAITMVKEKYDIGKVTQGSPVTFYMEFVNQTKKPLVVKNVMAGCGCTVPEKPTEPIMPGKTGKIKVSYTAPSAGPVNKDVEIYLAGYNEPKIVYFTGEVVAKK</sequence>
<organism evidence="2 3">
    <name type="scientific">Niabella yanshanensis</name>
    <dbReference type="NCBI Taxonomy" id="577386"/>
    <lineage>
        <taxon>Bacteria</taxon>
        <taxon>Pseudomonadati</taxon>
        <taxon>Bacteroidota</taxon>
        <taxon>Chitinophagia</taxon>
        <taxon>Chitinophagales</taxon>
        <taxon>Chitinophagaceae</taxon>
        <taxon>Niabella</taxon>
    </lineage>
</organism>
<dbReference type="PANTHER" id="PTHR37833">
    <property type="entry name" value="LIPOPROTEIN-RELATED"/>
    <property type="match status" value="1"/>
</dbReference>
<evidence type="ECO:0000313" key="2">
    <source>
        <dbReference type="EMBL" id="WQD39297.1"/>
    </source>
</evidence>
<reference evidence="2 3" key="1">
    <citation type="submission" date="2023-12" db="EMBL/GenBank/DDBJ databases">
        <title>Genome sequencing and assembly of bacterial species from a model synthetic community.</title>
        <authorList>
            <person name="Hogle S.L."/>
        </authorList>
    </citation>
    <scope>NUCLEOTIDE SEQUENCE [LARGE SCALE GENOMIC DNA]</scope>
    <source>
        <strain evidence="2 3">HAMBI_3031</strain>
    </source>
</reference>
<name>A0ABZ0W9X8_9BACT</name>
<dbReference type="PANTHER" id="PTHR37833:SF1">
    <property type="entry name" value="SIGNAL PEPTIDE PROTEIN"/>
    <property type="match status" value="1"/>
</dbReference>
<evidence type="ECO:0000313" key="3">
    <source>
        <dbReference type="Proteomes" id="UP001325680"/>
    </source>
</evidence>
<feature type="chain" id="PRO_5046881726" evidence="1">
    <location>
        <begin position="22"/>
        <end position="137"/>
    </location>
</feature>
<protein>
    <submittedName>
        <fullName evidence="2">DUF1573 domain-containing protein</fullName>
    </submittedName>
</protein>
<dbReference type="RefSeq" id="WP_114792832.1">
    <property type="nucleotide sequence ID" value="NZ_CP139960.1"/>
</dbReference>
<dbReference type="Proteomes" id="UP001325680">
    <property type="component" value="Chromosome"/>
</dbReference>
<dbReference type="EMBL" id="CP139960">
    <property type="protein sequence ID" value="WQD39297.1"/>
    <property type="molecule type" value="Genomic_DNA"/>
</dbReference>
<dbReference type="InterPro" id="IPR011467">
    <property type="entry name" value="DUF1573"/>
</dbReference>
<feature type="signal peptide" evidence="1">
    <location>
        <begin position="1"/>
        <end position="21"/>
    </location>
</feature>
<dbReference type="InterPro" id="IPR013783">
    <property type="entry name" value="Ig-like_fold"/>
</dbReference>
<accession>A0ABZ0W9X8</accession>
<evidence type="ECO:0000256" key="1">
    <source>
        <dbReference type="SAM" id="SignalP"/>
    </source>
</evidence>
<dbReference type="Gene3D" id="2.60.40.10">
    <property type="entry name" value="Immunoglobulins"/>
    <property type="match status" value="1"/>
</dbReference>
<proteinExistence type="predicted"/>
<keyword evidence="1" id="KW-0732">Signal</keyword>
<dbReference type="Pfam" id="PF07610">
    <property type="entry name" value="DUF1573"/>
    <property type="match status" value="1"/>
</dbReference>
<keyword evidence="3" id="KW-1185">Reference proteome</keyword>